<dbReference type="AlphaFoldDB" id="A0A2H5PQW2"/>
<dbReference type="SUPFAM" id="SSF102645">
    <property type="entry name" value="CoaB-like"/>
    <property type="match status" value="1"/>
</dbReference>
<gene>
    <name evidence="3" type="ORF">CUMW_159070</name>
</gene>
<organism evidence="3 4">
    <name type="scientific">Citrus unshiu</name>
    <name type="common">Satsuma mandarin</name>
    <name type="synonym">Citrus nobilis var. unshiu</name>
    <dbReference type="NCBI Taxonomy" id="55188"/>
    <lineage>
        <taxon>Eukaryota</taxon>
        <taxon>Viridiplantae</taxon>
        <taxon>Streptophyta</taxon>
        <taxon>Embryophyta</taxon>
        <taxon>Tracheophyta</taxon>
        <taxon>Spermatophyta</taxon>
        <taxon>Magnoliopsida</taxon>
        <taxon>eudicotyledons</taxon>
        <taxon>Gunneridae</taxon>
        <taxon>Pentapetalae</taxon>
        <taxon>rosids</taxon>
        <taxon>malvids</taxon>
        <taxon>Sapindales</taxon>
        <taxon>Rutaceae</taxon>
        <taxon>Aurantioideae</taxon>
        <taxon>Citrus</taxon>
    </lineage>
</organism>
<accession>A0A2H5PQW2</accession>
<dbReference type="Gene3D" id="3.40.50.10300">
    <property type="entry name" value="CoaB-like"/>
    <property type="match status" value="1"/>
</dbReference>
<sequence>MGYAVIFLYRRGTCEPYCSSLPDDAFLECFEVTKESAVQGSSRRPSVEASLYNYIRMLQMIAVSSRSLGPCSMFYLAAAVSDFYVPWKSMAEHKIQSGSGPLDIQLLQVPKMLSVLRKEWAPMAFCISFKLETDAEILLEKADMARKKYGMHAVVANELLSRKEQVVVVTNNGKIPVYRDKTSSDSDVEKPLTKLLVDRHSVYIKDSNT</sequence>
<dbReference type="GO" id="GO:0003824">
    <property type="term" value="F:catalytic activity"/>
    <property type="evidence" value="ECO:0007669"/>
    <property type="project" value="UniProtKB-ARBA"/>
</dbReference>
<feature type="domain" description="DNA/pantothenate metabolism flavoprotein C-terminal" evidence="2">
    <location>
        <begin position="57"/>
        <end position="175"/>
    </location>
</feature>
<proteinExistence type="inferred from homology"/>
<dbReference type="Pfam" id="PF04127">
    <property type="entry name" value="DFP"/>
    <property type="match status" value="1"/>
</dbReference>
<comment type="similarity">
    <text evidence="1">Belongs to the PPC synthetase family.</text>
</comment>
<dbReference type="PANTHER" id="PTHR12290">
    <property type="entry name" value="CORNICHON-RELATED"/>
    <property type="match status" value="1"/>
</dbReference>
<dbReference type="EMBL" id="BDQV01000109">
    <property type="protein sequence ID" value="GAY54748.1"/>
    <property type="molecule type" value="Genomic_DNA"/>
</dbReference>
<evidence type="ECO:0000313" key="4">
    <source>
        <dbReference type="Proteomes" id="UP000236630"/>
    </source>
</evidence>
<evidence type="ECO:0000259" key="2">
    <source>
        <dbReference type="Pfam" id="PF04127"/>
    </source>
</evidence>
<dbReference type="Proteomes" id="UP000236630">
    <property type="component" value="Unassembled WGS sequence"/>
</dbReference>
<keyword evidence="4" id="KW-1185">Reference proteome</keyword>
<evidence type="ECO:0000313" key="3">
    <source>
        <dbReference type="EMBL" id="GAY54748.1"/>
    </source>
</evidence>
<protein>
    <recommendedName>
        <fullName evidence="2">DNA/pantothenate metabolism flavoprotein C-terminal domain-containing protein</fullName>
    </recommendedName>
</protein>
<reference evidence="3 4" key="1">
    <citation type="journal article" date="2017" name="Front. Genet.">
        <title>Draft sequencing of the heterozygous diploid genome of Satsuma (Citrus unshiu Marc.) using a hybrid assembly approach.</title>
        <authorList>
            <person name="Shimizu T."/>
            <person name="Tanizawa Y."/>
            <person name="Mochizuki T."/>
            <person name="Nagasaki H."/>
            <person name="Yoshioka T."/>
            <person name="Toyoda A."/>
            <person name="Fujiyama A."/>
            <person name="Kaminuma E."/>
            <person name="Nakamura Y."/>
        </authorList>
    </citation>
    <scope>NUCLEOTIDE SEQUENCE [LARGE SCALE GENOMIC DNA]</scope>
    <source>
        <strain evidence="4">cv. Miyagawa wase</strain>
    </source>
</reference>
<dbReference type="GO" id="GO:0015937">
    <property type="term" value="P:coenzyme A biosynthetic process"/>
    <property type="evidence" value="ECO:0007669"/>
    <property type="project" value="UniProtKB-ARBA"/>
</dbReference>
<comment type="caution">
    <text evidence="3">The sequence shown here is derived from an EMBL/GenBank/DDBJ whole genome shotgun (WGS) entry which is preliminary data.</text>
</comment>
<dbReference type="InterPro" id="IPR007085">
    <property type="entry name" value="DNA/pantothenate-metab_flavo_C"/>
</dbReference>
<evidence type="ECO:0000256" key="1">
    <source>
        <dbReference type="ARBA" id="ARBA00005703"/>
    </source>
</evidence>
<dbReference type="InterPro" id="IPR035929">
    <property type="entry name" value="CoaB-like_sf"/>
</dbReference>
<name>A0A2H5PQW2_CITUN</name>